<feature type="region of interest" description="Disordered" evidence="1">
    <location>
        <begin position="1"/>
        <end position="45"/>
    </location>
</feature>
<dbReference type="AlphaFoldDB" id="A0A7T8QTZ7"/>
<gene>
    <name evidence="2" type="ORF">FKW44_008056</name>
</gene>
<sequence length="85" mass="9648">MSEDVNTLETDSHASPIVEDPYPLRTTEDKDGTFPPHEDHQEKVDEQAISSVTKGKTCWSIFNLKIEKCGTEKSLPTDEEFTDYD</sequence>
<protein>
    <submittedName>
        <fullName evidence="2">Uncharacterized protein</fullName>
    </submittedName>
</protein>
<dbReference type="Proteomes" id="UP000595437">
    <property type="component" value="Chromosome 5"/>
</dbReference>
<evidence type="ECO:0000313" key="3">
    <source>
        <dbReference type="Proteomes" id="UP000595437"/>
    </source>
</evidence>
<feature type="non-terminal residue" evidence="2">
    <location>
        <position position="85"/>
    </location>
</feature>
<evidence type="ECO:0000313" key="2">
    <source>
        <dbReference type="EMBL" id="QQP55023.1"/>
    </source>
</evidence>
<evidence type="ECO:0000256" key="1">
    <source>
        <dbReference type="SAM" id="MobiDB-lite"/>
    </source>
</evidence>
<accession>A0A7T8QTZ7</accession>
<name>A0A7T8QTZ7_CALRO</name>
<dbReference type="EMBL" id="CP045894">
    <property type="protein sequence ID" value="QQP55023.1"/>
    <property type="molecule type" value="Genomic_DNA"/>
</dbReference>
<feature type="compositionally biased region" description="Basic and acidic residues" evidence="1">
    <location>
        <begin position="26"/>
        <end position="45"/>
    </location>
</feature>
<organism evidence="2 3">
    <name type="scientific">Caligus rogercresseyi</name>
    <name type="common">Sea louse</name>
    <dbReference type="NCBI Taxonomy" id="217165"/>
    <lineage>
        <taxon>Eukaryota</taxon>
        <taxon>Metazoa</taxon>
        <taxon>Ecdysozoa</taxon>
        <taxon>Arthropoda</taxon>
        <taxon>Crustacea</taxon>
        <taxon>Multicrustacea</taxon>
        <taxon>Hexanauplia</taxon>
        <taxon>Copepoda</taxon>
        <taxon>Siphonostomatoida</taxon>
        <taxon>Caligidae</taxon>
        <taxon>Caligus</taxon>
    </lineage>
</organism>
<reference evidence="3" key="1">
    <citation type="submission" date="2021-01" db="EMBL/GenBank/DDBJ databases">
        <title>Caligus Genome Assembly.</title>
        <authorList>
            <person name="Gallardo-Escarate C."/>
        </authorList>
    </citation>
    <scope>NUCLEOTIDE SEQUENCE [LARGE SCALE GENOMIC DNA]</scope>
</reference>
<proteinExistence type="predicted"/>
<keyword evidence="3" id="KW-1185">Reference proteome</keyword>